<evidence type="ECO:0008006" key="3">
    <source>
        <dbReference type="Google" id="ProtNLM"/>
    </source>
</evidence>
<protein>
    <recommendedName>
        <fullName evidence="3">Transposase</fullName>
    </recommendedName>
</protein>
<dbReference type="EMBL" id="SSTJ01000010">
    <property type="protein sequence ID" value="THG36892.1"/>
    <property type="molecule type" value="Genomic_DNA"/>
</dbReference>
<comment type="caution">
    <text evidence="1">The sequence shown here is derived from an EMBL/GenBank/DDBJ whole genome shotgun (WGS) entry which is preliminary data.</text>
</comment>
<dbReference type="Proteomes" id="UP000308978">
    <property type="component" value="Unassembled WGS sequence"/>
</dbReference>
<organism evidence="1 2">
    <name type="scientific">Adlercreutzia caecimuris</name>
    <dbReference type="NCBI Taxonomy" id="671266"/>
    <lineage>
        <taxon>Bacteria</taxon>
        <taxon>Bacillati</taxon>
        <taxon>Actinomycetota</taxon>
        <taxon>Coriobacteriia</taxon>
        <taxon>Eggerthellales</taxon>
        <taxon>Eggerthellaceae</taxon>
        <taxon>Adlercreutzia</taxon>
    </lineage>
</organism>
<name>A0A4S4G2Z7_9ACTN</name>
<reference evidence="1 2" key="1">
    <citation type="submission" date="2019-04" db="EMBL/GenBank/DDBJ databases">
        <title>Microbes associate with the intestines of laboratory mice.</title>
        <authorList>
            <person name="Navarre W."/>
            <person name="Wong E."/>
            <person name="Huang K.C."/>
            <person name="Tropini C."/>
            <person name="Ng K."/>
            <person name="Yu B."/>
        </authorList>
    </citation>
    <scope>NUCLEOTIDE SEQUENCE [LARGE SCALE GENOMIC DNA]</scope>
    <source>
        <strain evidence="1 2">NM80_B27</strain>
    </source>
</reference>
<dbReference type="RefSeq" id="WP_136435022.1">
    <property type="nucleotide sequence ID" value="NZ_CAJTBT010000001.1"/>
</dbReference>
<accession>A0A4S4G2Z7</accession>
<evidence type="ECO:0000313" key="1">
    <source>
        <dbReference type="EMBL" id="THG36892.1"/>
    </source>
</evidence>
<proteinExistence type="predicted"/>
<evidence type="ECO:0000313" key="2">
    <source>
        <dbReference type="Proteomes" id="UP000308978"/>
    </source>
</evidence>
<dbReference type="AlphaFoldDB" id="A0A4S4G2Z7"/>
<gene>
    <name evidence="1" type="ORF">E5986_08315</name>
</gene>
<sequence length="82" mass="9035">MDAANADAAWKEEMMPFLTLEEDAKIQARISYEDGRAEGRAEGQQRMGALIQRLLADGRTEDLEAAASDPALCSRLCEEYGL</sequence>